<name>A0A4Q2D5I4_9AGAR</name>
<feature type="compositionally biased region" description="Acidic residues" evidence="1">
    <location>
        <begin position="305"/>
        <end position="327"/>
    </location>
</feature>
<evidence type="ECO:0000313" key="2">
    <source>
        <dbReference type="EMBL" id="RXW14670.1"/>
    </source>
</evidence>
<evidence type="ECO:0000256" key="1">
    <source>
        <dbReference type="SAM" id="MobiDB-lite"/>
    </source>
</evidence>
<feature type="compositionally biased region" description="Basic residues" evidence="1">
    <location>
        <begin position="1"/>
        <end position="11"/>
    </location>
</feature>
<dbReference type="Proteomes" id="UP000290288">
    <property type="component" value="Unassembled WGS sequence"/>
</dbReference>
<feature type="region of interest" description="Disordered" evidence="1">
    <location>
        <begin position="1"/>
        <end position="25"/>
    </location>
</feature>
<feature type="compositionally biased region" description="Polar residues" evidence="1">
    <location>
        <begin position="14"/>
        <end position="24"/>
    </location>
</feature>
<evidence type="ECO:0008006" key="4">
    <source>
        <dbReference type="Google" id="ProtNLM"/>
    </source>
</evidence>
<organism evidence="2 3">
    <name type="scientific">Candolleomyces aberdarensis</name>
    <dbReference type="NCBI Taxonomy" id="2316362"/>
    <lineage>
        <taxon>Eukaryota</taxon>
        <taxon>Fungi</taxon>
        <taxon>Dikarya</taxon>
        <taxon>Basidiomycota</taxon>
        <taxon>Agaricomycotina</taxon>
        <taxon>Agaricomycetes</taxon>
        <taxon>Agaricomycetidae</taxon>
        <taxon>Agaricales</taxon>
        <taxon>Agaricineae</taxon>
        <taxon>Psathyrellaceae</taxon>
        <taxon>Candolleomyces</taxon>
    </lineage>
</organism>
<evidence type="ECO:0000313" key="3">
    <source>
        <dbReference type="Proteomes" id="UP000290288"/>
    </source>
</evidence>
<sequence length="327" mass="37596">MPALRAAKRPTCKNVKSTSAQKQRPTLEDVGQMKHLELYRLEKGTENIVRPGITLFIRGDGVIDNSPGEAWGKFFVQSIHRGKDGMVWFAGTWWITPEEALERYTLSKPDMDQVQCMANTELILSTERGVVGQDSVDWYITVRRLPDRLKVLHYDIPFEEYVTRAGLVVDEETRSHGLKWIVDSKGLCPGCKLVYYPDGDRQVYCDNNLEDGDEEFAESLLTVPIIRGPWVRGREGELHDWLKGGNGKYQKTFVNLFEERGAREGLKEFKLREECGEHQWYLYWIQTKDIHLTTCPQCVPAPDDKGDDDDDDSEESEDSDEDDRDQD</sequence>
<accession>A0A4Q2D5I4</accession>
<proteinExistence type="predicted"/>
<keyword evidence="3" id="KW-1185">Reference proteome</keyword>
<reference evidence="2 3" key="1">
    <citation type="submission" date="2019-01" db="EMBL/GenBank/DDBJ databases">
        <title>Draft genome sequence of Psathyrella aberdarensis IHI B618.</title>
        <authorList>
            <person name="Buettner E."/>
            <person name="Kellner H."/>
        </authorList>
    </citation>
    <scope>NUCLEOTIDE SEQUENCE [LARGE SCALE GENOMIC DNA]</scope>
    <source>
        <strain evidence="2 3">IHI B618</strain>
    </source>
</reference>
<protein>
    <recommendedName>
        <fullName evidence="4">BAH domain-containing protein</fullName>
    </recommendedName>
</protein>
<feature type="region of interest" description="Disordered" evidence="1">
    <location>
        <begin position="299"/>
        <end position="327"/>
    </location>
</feature>
<comment type="caution">
    <text evidence="2">The sequence shown here is derived from an EMBL/GenBank/DDBJ whole genome shotgun (WGS) entry which is preliminary data.</text>
</comment>
<dbReference type="EMBL" id="SDEE01000665">
    <property type="protein sequence ID" value="RXW14670.1"/>
    <property type="molecule type" value="Genomic_DNA"/>
</dbReference>
<dbReference type="AlphaFoldDB" id="A0A4Q2D5I4"/>
<gene>
    <name evidence="2" type="ORF">EST38_g11183</name>
</gene>